<reference evidence="3 4" key="1">
    <citation type="journal article" date="2016" name="Nat. Commun.">
        <title>Thousands of microbial genomes shed light on interconnected biogeochemical processes in an aquifer system.</title>
        <authorList>
            <person name="Anantharaman K."/>
            <person name="Brown C.T."/>
            <person name="Hug L.A."/>
            <person name="Sharon I."/>
            <person name="Castelle C.J."/>
            <person name="Probst A.J."/>
            <person name="Thomas B.C."/>
            <person name="Singh A."/>
            <person name="Wilkins M.J."/>
            <person name="Karaoz U."/>
            <person name="Brodie E.L."/>
            <person name="Williams K.H."/>
            <person name="Hubbard S.S."/>
            <person name="Banfield J.F."/>
        </authorList>
    </citation>
    <scope>NUCLEOTIDE SEQUENCE [LARGE SCALE GENOMIC DNA]</scope>
</reference>
<dbReference type="InterPro" id="IPR015797">
    <property type="entry name" value="NUDIX_hydrolase-like_dom_sf"/>
</dbReference>
<dbReference type="InterPro" id="IPR000086">
    <property type="entry name" value="NUDIX_hydrolase_dom"/>
</dbReference>
<dbReference type="GO" id="GO:0006754">
    <property type="term" value="P:ATP biosynthetic process"/>
    <property type="evidence" value="ECO:0007669"/>
    <property type="project" value="TreeGrafter"/>
</dbReference>
<evidence type="ECO:0000313" key="4">
    <source>
        <dbReference type="Proteomes" id="UP000177418"/>
    </source>
</evidence>
<name>A0A1F7JI73_9BACT</name>
<dbReference type="InterPro" id="IPR020084">
    <property type="entry name" value="NUDIX_hydrolase_CS"/>
</dbReference>
<dbReference type="GO" id="GO:0004081">
    <property type="term" value="F:bis(5'-nucleosyl)-tetraphosphatase (asymmetrical) activity"/>
    <property type="evidence" value="ECO:0007669"/>
    <property type="project" value="TreeGrafter"/>
</dbReference>
<dbReference type="PANTHER" id="PTHR21340">
    <property type="entry name" value="DIADENOSINE 5,5-P1,P4-TETRAPHOSPHATE PYROPHOSPHOHYDROLASE MUTT"/>
    <property type="match status" value="1"/>
</dbReference>
<proteinExistence type="predicted"/>
<dbReference type="CDD" id="cd03673">
    <property type="entry name" value="NUDIX_Ap6A_hydrolase"/>
    <property type="match status" value="1"/>
</dbReference>
<dbReference type="InterPro" id="IPR051325">
    <property type="entry name" value="Nudix_hydrolase_domain"/>
</dbReference>
<dbReference type="PANTHER" id="PTHR21340:SF0">
    <property type="entry name" value="BIS(5'-NUCLEOSYL)-TETRAPHOSPHATASE [ASYMMETRICAL]"/>
    <property type="match status" value="1"/>
</dbReference>
<dbReference type="Proteomes" id="UP000177418">
    <property type="component" value="Unassembled WGS sequence"/>
</dbReference>
<dbReference type="AlphaFoldDB" id="A0A1F7JI73"/>
<dbReference type="SUPFAM" id="SSF55811">
    <property type="entry name" value="Nudix"/>
    <property type="match status" value="1"/>
</dbReference>
<dbReference type="GO" id="GO:0006167">
    <property type="term" value="P:AMP biosynthetic process"/>
    <property type="evidence" value="ECO:0007669"/>
    <property type="project" value="TreeGrafter"/>
</dbReference>
<protein>
    <recommendedName>
        <fullName evidence="2">Nudix hydrolase domain-containing protein</fullName>
    </recommendedName>
</protein>
<feature type="domain" description="Nudix hydrolase" evidence="2">
    <location>
        <begin position="2"/>
        <end position="154"/>
    </location>
</feature>
<evidence type="ECO:0000256" key="1">
    <source>
        <dbReference type="ARBA" id="ARBA00022801"/>
    </source>
</evidence>
<dbReference type="PROSITE" id="PS00893">
    <property type="entry name" value="NUDIX_BOX"/>
    <property type="match status" value="1"/>
</dbReference>
<organism evidence="3 4">
    <name type="scientific">Candidatus Roizmanbacteria bacterium RIFCSPLOWO2_02_FULL_36_11</name>
    <dbReference type="NCBI Taxonomy" id="1802071"/>
    <lineage>
        <taxon>Bacteria</taxon>
        <taxon>Candidatus Roizmaniibacteriota</taxon>
    </lineage>
</organism>
<sequence>MKHEISAGGIVFKKLKIQPRFNRGQISNVKTDIVWLICQHSQHKGWVFPKGLVGDNEKDEALEIAALREVDEEGGIKARLINPLTKPVSYYYTFQGQKIKKTVYYFLMEYISGDPKNHDFEMLDAKFVSEDDVRKTLTYLVDKEAFEEALKLFGKTEGGR</sequence>
<accession>A0A1F7JI73</accession>
<evidence type="ECO:0000313" key="3">
    <source>
        <dbReference type="EMBL" id="OGK55312.1"/>
    </source>
</evidence>
<gene>
    <name evidence="3" type="ORF">A3H78_04395</name>
</gene>
<dbReference type="EMBL" id="MGAV01000007">
    <property type="protein sequence ID" value="OGK55312.1"/>
    <property type="molecule type" value="Genomic_DNA"/>
</dbReference>
<dbReference type="PROSITE" id="PS51462">
    <property type="entry name" value="NUDIX"/>
    <property type="match status" value="1"/>
</dbReference>
<dbReference type="Pfam" id="PF00293">
    <property type="entry name" value="NUDIX"/>
    <property type="match status" value="1"/>
</dbReference>
<keyword evidence="1" id="KW-0378">Hydrolase</keyword>
<evidence type="ECO:0000259" key="2">
    <source>
        <dbReference type="PROSITE" id="PS51462"/>
    </source>
</evidence>
<comment type="caution">
    <text evidence="3">The sequence shown here is derived from an EMBL/GenBank/DDBJ whole genome shotgun (WGS) entry which is preliminary data.</text>
</comment>
<dbReference type="Gene3D" id="3.90.79.10">
    <property type="entry name" value="Nucleoside Triphosphate Pyrophosphohydrolase"/>
    <property type="match status" value="1"/>
</dbReference>